<protein>
    <submittedName>
        <fullName evidence="2">Uncharacterized protein</fullName>
    </submittedName>
</protein>
<dbReference type="Proteomes" id="UP000275267">
    <property type="component" value="Unassembled WGS sequence"/>
</dbReference>
<comment type="caution">
    <text evidence="2">The sequence shown here is derived from an EMBL/GenBank/DDBJ whole genome shotgun (WGS) entry which is preliminary data.</text>
</comment>
<dbReference type="AlphaFoldDB" id="A0A3L6QN73"/>
<dbReference type="PANTHER" id="PTHR31045">
    <property type="entry name" value="PLAC8 FAMILY PROTEIN-RELATED"/>
    <property type="match status" value="1"/>
</dbReference>
<dbReference type="GO" id="GO:0051762">
    <property type="term" value="P:sesquiterpene biosynthetic process"/>
    <property type="evidence" value="ECO:0007669"/>
    <property type="project" value="TreeGrafter"/>
</dbReference>
<evidence type="ECO:0000256" key="1">
    <source>
        <dbReference type="SAM" id="Phobius"/>
    </source>
</evidence>
<dbReference type="GO" id="GO:0009975">
    <property type="term" value="F:cyclase activity"/>
    <property type="evidence" value="ECO:0007669"/>
    <property type="project" value="TreeGrafter"/>
</dbReference>
<dbReference type="STRING" id="4540.A0A3L6QN73"/>
<name>A0A3L6QN73_PANMI</name>
<evidence type="ECO:0000313" key="2">
    <source>
        <dbReference type="EMBL" id="RLM84521.1"/>
    </source>
</evidence>
<sequence>MSRGCNGRRHQQGQDQLYGRAGCLLMCTGTTCRWPTSPCCAAAACSAGTWVGLAWATCTSTWRRSCSCACALAGIFLCVLCLLYGGFWRIQMQRRLGLPASNHACCCRNKLKPDVSDCLQWLCRYSCALAQEVRTADALLEDDGVLLASSSSSWSPSPPAAAAGSLVPPVVTVPPPLLSVVVVVVVRS</sequence>
<keyword evidence="1" id="KW-0472">Membrane</keyword>
<keyword evidence="3" id="KW-1185">Reference proteome</keyword>
<dbReference type="PANTHER" id="PTHR31045:SF24">
    <property type="entry name" value="PLAC8 FAMILY PROTEIN"/>
    <property type="match status" value="1"/>
</dbReference>
<organism evidence="2 3">
    <name type="scientific">Panicum miliaceum</name>
    <name type="common">Proso millet</name>
    <name type="synonym">Broomcorn millet</name>
    <dbReference type="NCBI Taxonomy" id="4540"/>
    <lineage>
        <taxon>Eukaryota</taxon>
        <taxon>Viridiplantae</taxon>
        <taxon>Streptophyta</taxon>
        <taxon>Embryophyta</taxon>
        <taxon>Tracheophyta</taxon>
        <taxon>Spermatophyta</taxon>
        <taxon>Magnoliopsida</taxon>
        <taxon>Liliopsida</taxon>
        <taxon>Poales</taxon>
        <taxon>Poaceae</taxon>
        <taxon>PACMAD clade</taxon>
        <taxon>Panicoideae</taxon>
        <taxon>Panicodae</taxon>
        <taxon>Paniceae</taxon>
        <taxon>Panicinae</taxon>
        <taxon>Panicum</taxon>
        <taxon>Panicum sect. Panicum</taxon>
    </lineage>
</organism>
<gene>
    <name evidence="2" type="ORF">C2845_PM04G34530</name>
</gene>
<dbReference type="EMBL" id="PQIB02000011">
    <property type="protein sequence ID" value="RLM84521.1"/>
    <property type="molecule type" value="Genomic_DNA"/>
</dbReference>
<accession>A0A3L6QN73</accession>
<feature type="transmembrane region" description="Helical" evidence="1">
    <location>
        <begin position="69"/>
        <end position="88"/>
    </location>
</feature>
<proteinExistence type="predicted"/>
<keyword evidence="1" id="KW-1133">Transmembrane helix</keyword>
<evidence type="ECO:0000313" key="3">
    <source>
        <dbReference type="Proteomes" id="UP000275267"/>
    </source>
</evidence>
<keyword evidence="1" id="KW-0812">Transmembrane</keyword>
<reference evidence="3" key="1">
    <citation type="journal article" date="2019" name="Nat. Commun.">
        <title>The genome of broomcorn millet.</title>
        <authorList>
            <person name="Zou C."/>
            <person name="Miki D."/>
            <person name="Li D."/>
            <person name="Tang Q."/>
            <person name="Xiao L."/>
            <person name="Rajput S."/>
            <person name="Deng P."/>
            <person name="Jia W."/>
            <person name="Huang R."/>
            <person name="Zhang M."/>
            <person name="Sun Y."/>
            <person name="Hu J."/>
            <person name="Fu X."/>
            <person name="Schnable P.S."/>
            <person name="Li F."/>
            <person name="Zhang H."/>
            <person name="Feng B."/>
            <person name="Zhu X."/>
            <person name="Liu R."/>
            <person name="Schnable J.C."/>
            <person name="Zhu J.-K."/>
            <person name="Zhang H."/>
        </authorList>
    </citation>
    <scope>NUCLEOTIDE SEQUENCE [LARGE SCALE GENOMIC DNA]</scope>
</reference>